<gene>
    <name evidence="2" type="ORF">OsI_12097</name>
</gene>
<protein>
    <submittedName>
        <fullName evidence="2">Uncharacterized protein</fullName>
    </submittedName>
</protein>
<feature type="compositionally biased region" description="Low complexity" evidence="1">
    <location>
        <begin position="1"/>
        <end position="13"/>
    </location>
</feature>
<evidence type="ECO:0000313" key="3">
    <source>
        <dbReference type="Proteomes" id="UP000007015"/>
    </source>
</evidence>
<dbReference type="AlphaFoldDB" id="B8AK43"/>
<evidence type="ECO:0000313" key="2">
    <source>
        <dbReference type="EMBL" id="EEC75499.1"/>
    </source>
</evidence>
<dbReference type="HOGENOM" id="CLU_2150046_0_0_1"/>
<dbReference type="EMBL" id="CM000128">
    <property type="protein sequence ID" value="EEC75499.1"/>
    <property type="molecule type" value="Genomic_DNA"/>
</dbReference>
<proteinExistence type="predicted"/>
<name>B8AK43_ORYSI</name>
<dbReference type="Proteomes" id="UP000007015">
    <property type="component" value="Chromosome 3"/>
</dbReference>
<reference evidence="2 3" key="1">
    <citation type="journal article" date="2005" name="PLoS Biol.">
        <title>The genomes of Oryza sativa: a history of duplications.</title>
        <authorList>
            <person name="Yu J."/>
            <person name="Wang J."/>
            <person name="Lin W."/>
            <person name="Li S."/>
            <person name="Li H."/>
            <person name="Zhou J."/>
            <person name="Ni P."/>
            <person name="Dong W."/>
            <person name="Hu S."/>
            <person name="Zeng C."/>
            <person name="Zhang J."/>
            <person name="Zhang Y."/>
            <person name="Li R."/>
            <person name="Xu Z."/>
            <person name="Li S."/>
            <person name="Li X."/>
            <person name="Zheng H."/>
            <person name="Cong L."/>
            <person name="Lin L."/>
            <person name="Yin J."/>
            <person name="Geng J."/>
            <person name="Li G."/>
            <person name="Shi J."/>
            <person name="Liu J."/>
            <person name="Lv H."/>
            <person name="Li J."/>
            <person name="Wang J."/>
            <person name="Deng Y."/>
            <person name="Ran L."/>
            <person name="Shi X."/>
            <person name="Wang X."/>
            <person name="Wu Q."/>
            <person name="Li C."/>
            <person name="Ren X."/>
            <person name="Wang J."/>
            <person name="Wang X."/>
            <person name="Li D."/>
            <person name="Liu D."/>
            <person name="Zhang X."/>
            <person name="Ji Z."/>
            <person name="Zhao W."/>
            <person name="Sun Y."/>
            <person name="Zhang Z."/>
            <person name="Bao J."/>
            <person name="Han Y."/>
            <person name="Dong L."/>
            <person name="Ji J."/>
            <person name="Chen P."/>
            <person name="Wu S."/>
            <person name="Liu J."/>
            <person name="Xiao Y."/>
            <person name="Bu D."/>
            <person name="Tan J."/>
            <person name="Yang L."/>
            <person name="Ye C."/>
            <person name="Zhang J."/>
            <person name="Xu J."/>
            <person name="Zhou Y."/>
            <person name="Yu Y."/>
            <person name="Zhang B."/>
            <person name="Zhuang S."/>
            <person name="Wei H."/>
            <person name="Liu B."/>
            <person name="Lei M."/>
            <person name="Yu H."/>
            <person name="Li Y."/>
            <person name="Xu H."/>
            <person name="Wei S."/>
            <person name="He X."/>
            <person name="Fang L."/>
            <person name="Zhang Z."/>
            <person name="Zhang Y."/>
            <person name="Huang X."/>
            <person name="Su Z."/>
            <person name="Tong W."/>
            <person name="Li J."/>
            <person name="Tong Z."/>
            <person name="Li S."/>
            <person name="Ye J."/>
            <person name="Wang L."/>
            <person name="Fang L."/>
            <person name="Lei T."/>
            <person name="Chen C."/>
            <person name="Chen H."/>
            <person name="Xu Z."/>
            <person name="Li H."/>
            <person name="Huang H."/>
            <person name="Zhang F."/>
            <person name="Xu H."/>
            <person name="Li N."/>
            <person name="Zhao C."/>
            <person name="Li S."/>
            <person name="Dong L."/>
            <person name="Huang Y."/>
            <person name="Li L."/>
            <person name="Xi Y."/>
            <person name="Qi Q."/>
            <person name="Li W."/>
            <person name="Zhang B."/>
            <person name="Hu W."/>
            <person name="Zhang Y."/>
            <person name="Tian X."/>
            <person name="Jiao Y."/>
            <person name="Liang X."/>
            <person name="Jin J."/>
            <person name="Gao L."/>
            <person name="Zheng W."/>
            <person name="Hao B."/>
            <person name="Liu S."/>
            <person name="Wang W."/>
            <person name="Yuan L."/>
            <person name="Cao M."/>
            <person name="McDermott J."/>
            <person name="Samudrala R."/>
            <person name="Wang J."/>
            <person name="Wong G.K."/>
            <person name="Yang H."/>
        </authorList>
    </citation>
    <scope>NUCLEOTIDE SEQUENCE [LARGE SCALE GENOMIC DNA]</scope>
    <source>
        <strain evidence="3">cv. 93-11</strain>
    </source>
</reference>
<accession>B8AK43</accession>
<dbReference type="Gramene" id="BGIOSGA012896-TA">
    <property type="protein sequence ID" value="BGIOSGA012896-PA"/>
    <property type="gene ID" value="BGIOSGA012896"/>
</dbReference>
<sequence>MATKATTAKATGSAPGGGGWRPRGVCCWERESESDGDGEGGGGVRWSDGDSTLPSDIGGGGSWAELLASDAVECDEKRKKRGEVEGQVSSLAKQEGSIGTWEGVRTETVSVR</sequence>
<feature type="region of interest" description="Disordered" evidence="1">
    <location>
        <begin position="1"/>
        <end position="58"/>
    </location>
</feature>
<organism evidence="2 3">
    <name type="scientific">Oryza sativa subsp. indica</name>
    <name type="common">Rice</name>
    <dbReference type="NCBI Taxonomy" id="39946"/>
    <lineage>
        <taxon>Eukaryota</taxon>
        <taxon>Viridiplantae</taxon>
        <taxon>Streptophyta</taxon>
        <taxon>Embryophyta</taxon>
        <taxon>Tracheophyta</taxon>
        <taxon>Spermatophyta</taxon>
        <taxon>Magnoliopsida</taxon>
        <taxon>Liliopsida</taxon>
        <taxon>Poales</taxon>
        <taxon>Poaceae</taxon>
        <taxon>BOP clade</taxon>
        <taxon>Oryzoideae</taxon>
        <taxon>Oryzeae</taxon>
        <taxon>Oryzinae</taxon>
        <taxon>Oryza</taxon>
        <taxon>Oryza sativa</taxon>
    </lineage>
</organism>
<evidence type="ECO:0000256" key="1">
    <source>
        <dbReference type="SAM" id="MobiDB-lite"/>
    </source>
</evidence>
<feature type="region of interest" description="Disordered" evidence="1">
    <location>
        <begin position="91"/>
        <end position="112"/>
    </location>
</feature>
<keyword evidence="3" id="KW-1185">Reference proteome</keyword>